<dbReference type="Pfam" id="PF00975">
    <property type="entry name" value="Thioesterase"/>
    <property type="match status" value="1"/>
</dbReference>
<dbReference type="PANTHER" id="PTHR11487:SF0">
    <property type="entry name" value="S-ACYL FATTY ACID SYNTHASE THIOESTERASE, MEDIUM CHAIN"/>
    <property type="match status" value="1"/>
</dbReference>
<proteinExistence type="inferred from homology"/>
<evidence type="ECO:0000259" key="2">
    <source>
        <dbReference type="Pfam" id="PF00975"/>
    </source>
</evidence>
<dbReference type="InterPro" id="IPR029058">
    <property type="entry name" value="AB_hydrolase_fold"/>
</dbReference>
<dbReference type="Gene3D" id="3.40.50.1820">
    <property type="entry name" value="alpha/beta hydrolase"/>
    <property type="match status" value="1"/>
</dbReference>
<reference evidence="3 4" key="1">
    <citation type="submission" date="2020-03" db="EMBL/GenBank/DDBJ databases">
        <title>Draft genome of Streptomyces sp. ventii, isolated from the Axial Seamount in the Pacific Ocean, and resequencing of the two type strains Streptomyces lonarensis strain NCL 716 and Streptomyces bohaiensis strain 11A07.</title>
        <authorList>
            <person name="Loughran R.M."/>
            <person name="Pfannmuller K.M."/>
            <person name="Wasson B.J."/>
            <person name="Deadmond M.C."/>
            <person name="Paddock B.E."/>
            <person name="Koyack M.J."/>
            <person name="Gallegos D.A."/>
            <person name="Mitchell E.A."/>
            <person name="Ushijima B."/>
            <person name="Saw J.H."/>
            <person name="Mcphail K.L."/>
            <person name="Videau P."/>
        </authorList>
    </citation>
    <scope>NUCLEOTIDE SEQUENCE [LARGE SCALE GENOMIC DNA]</scope>
    <source>
        <strain evidence="3 4">11A07</strain>
    </source>
</reference>
<comment type="caution">
    <text evidence="3">The sequence shown here is derived from an EMBL/GenBank/DDBJ whole genome shotgun (WGS) entry which is preliminary data.</text>
</comment>
<dbReference type="InterPro" id="IPR001031">
    <property type="entry name" value="Thioesterase"/>
</dbReference>
<keyword evidence="4" id="KW-1185">Reference proteome</keyword>
<organism evidence="3 4">
    <name type="scientific">Streptomyces bohaiensis</name>
    <dbReference type="NCBI Taxonomy" id="1431344"/>
    <lineage>
        <taxon>Bacteria</taxon>
        <taxon>Bacillati</taxon>
        <taxon>Actinomycetota</taxon>
        <taxon>Actinomycetes</taxon>
        <taxon>Kitasatosporales</taxon>
        <taxon>Streptomycetaceae</taxon>
        <taxon>Streptomyces</taxon>
    </lineage>
</organism>
<dbReference type="SUPFAM" id="SSF53474">
    <property type="entry name" value="alpha/beta-Hydrolases"/>
    <property type="match status" value="1"/>
</dbReference>
<evidence type="ECO:0000313" key="3">
    <source>
        <dbReference type="EMBL" id="NJQ14433.1"/>
    </source>
</evidence>
<sequence>MTRARTARPPGPLLGERLRRLGGDGEHRLVCFGHAGASRAVFRPWVNRLADRYTLFAAPTWAGNGLAPGSDADWVSLVGETAHAVPAGPGPLTLVGHSMGALLAYEVTRLLRHAGRPVARLVVSGRDAPGPTRPEERPEDPVALLEWAAARWGGVPPEMLADRDAARLIGGRLRADLDLHDRYRHSPGPLPDVPVLVVDASGDPVTTAVGTTAWARHTTGPTTVHTVPGGHFAPLVHLPPLLRRAAEESSR</sequence>
<dbReference type="InterPro" id="IPR012223">
    <property type="entry name" value="TEII"/>
</dbReference>
<evidence type="ECO:0000313" key="4">
    <source>
        <dbReference type="Proteomes" id="UP000727056"/>
    </source>
</evidence>
<dbReference type="Proteomes" id="UP000727056">
    <property type="component" value="Unassembled WGS sequence"/>
</dbReference>
<accession>A0ABX1C8L9</accession>
<dbReference type="EMBL" id="JAAVJC010000025">
    <property type="protein sequence ID" value="NJQ14433.1"/>
    <property type="molecule type" value="Genomic_DNA"/>
</dbReference>
<gene>
    <name evidence="3" type="ORF">HCN52_05635</name>
</gene>
<name>A0ABX1C8L9_9ACTN</name>
<protein>
    <submittedName>
        <fullName evidence="3">Thioesterase</fullName>
    </submittedName>
</protein>
<evidence type="ECO:0000256" key="1">
    <source>
        <dbReference type="ARBA" id="ARBA00007169"/>
    </source>
</evidence>
<dbReference type="PANTHER" id="PTHR11487">
    <property type="entry name" value="THIOESTERASE"/>
    <property type="match status" value="1"/>
</dbReference>
<comment type="similarity">
    <text evidence="1">Belongs to the thioesterase family.</text>
</comment>
<feature type="domain" description="Thioesterase" evidence="2">
    <location>
        <begin position="28"/>
        <end position="243"/>
    </location>
</feature>
<dbReference type="RefSeq" id="WP_168087257.1">
    <property type="nucleotide sequence ID" value="NZ_BHZH01000016.1"/>
</dbReference>